<name>A0AAV2QTC8_MEGNR</name>
<evidence type="ECO:0000313" key="3">
    <source>
        <dbReference type="Proteomes" id="UP001497623"/>
    </source>
</evidence>
<accession>A0AAV2QTC8</accession>
<reference evidence="2 3" key="1">
    <citation type="submission" date="2024-05" db="EMBL/GenBank/DDBJ databases">
        <authorList>
            <person name="Wallberg A."/>
        </authorList>
    </citation>
    <scope>NUCLEOTIDE SEQUENCE [LARGE SCALE GENOMIC DNA]</scope>
</reference>
<comment type="caution">
    <text evidence="2">The sequence shown here is derived from an EMBL/GenBank/DDBJ whole genome shotgun (WGS) entry which is preliminary data.</text>
</comment>
<keyword evidence="1" id="KW-0472">Membrane</keyword>
<evidence type="ECO:0000256" key="1">
    <source>
        <dbReference type="SAM" id="Phobius"/>
    </source>
</evidence>
<keyword evidence="1" id="KW-0812">Transmembrane</keyword>
<dbReference type="AlphaFoldDB" id="A0AAV2QTC8"/>
<proteinExistence type="predicted"/>
<feature type="transmembrane region" description="Helical" evidence="1">
    <location>
        <begin position="46"/>
        <end position="67"/>
    </location>
</feature>
<organism evidence="2 3">
    <name type="scientific">Meganyctiphanes norvegica</name>
    <name type="common">Northern krill</name>
    <name type="synonym">Thysanopoda norvegica</name>
    <dbReference type="NCBI Taxonomy" id="48144"/>
    <lineage>
        <taxon>Eukaryota</taxon>
        <taxon>Metazoa</taxon>
        <taxon>Ecdysozoa</taxon>
        <taxon>Arthropoda</taxon>
        <taxon>Crustacea</taxon>
        <taxon>Multicrustacea</taxon>
        <taxon>Malacostraca</taxon>
        <taxon>Eumalacostraca</taxon>
        <taxon>Eucarida</taxon>
        <taxon>Euphausiacea</taxon>
        <taxon>Euphausiidae</taxon>
        <taxon>Meganyctiphanes</taxon>
    </lineage>
</organism>
<keyword evidence="1" id="KW-1133">Transmembrane helix</keyword>
<keyword evidence="3" id="KW-1185">Reference proteome</keyword>
<evidence type="ECO:0000313" key="2">
    <source>
        <dbReference type="EMBL" id="CAL4100705.1"/>
    </source>
</evidence>
<protein>
    <submittedName>
        <fullName evidence="2">Uncharacterized protein</fullName>
    </submittedName>
</protein>
<dbReference type="Proteomes" id="UP001497623">
    <property type="component" value="Unassembled WGS sequence"/>
</dbReference>
<dbReference type="EMBL" id="CAXKWB010011283">
    <property type="protein sequence ID" value="CAL4100705.1"/>
    <property type="molecule type" value="Genomic_DNA"/>
</dbReference>
<gene>
    <name evidence="2" type="ORF">MNOR_LOCUS16865</name>
</gene>
<sequence>MSSARPLVSLFNRGVPDSYDDESLIRSDDIQDFLGRTFGVGALDPISTAALVAFTLFLMYIVYAFMIGEIPAKSSKRYLSNDFLPSLVPGMSAILRCVEQEEFHPILPIQCIIAPWTSTENMLG</sequence>